<dbReference type="InterPro" id="IPR001117">
    <property type="entry name" value="Cu-oxidase_2nd"/>
</dbReference>
<dbReference type="KEGG" id="kaf:KAFR_0D04080"/>
<evidence type="ECO:0000256" key="5">
    <source>
        <dbReference type="ARBA" id="ARBA00023002"/>
    </source>
</evidence>
<reference evidence="13 14" key="1">
    <citation type="journal article" date="2011" name="Proc. Natl. Acad. Sci. U.S.A.">
        <title>Evolutionary erosion of yeast sex chromosomes by mating-type switching accidents.</title>
        <authorList>
            <person name="Gordon J.L."/>
            <person name="Armisen D."/>
            <person name="Proux-Wera E."/>
            <person name="Oheigeartaigh S.S."/>
            <person name="Byrne K.P."/>
            <person name="Wolfe K.H."/>
        </authorList>
    </citation>
    <scope>NUCLEOTIDE SEQUENCE [LARGE SCALE GENOMIC DNA]</scope>
    <source>
        <strain evidence="14">ATCC 22294 / BCRC 22015 / CBS 2517 / CECT 1963 / NBRC 1671 / NRRL Y-8276</strain>
    </source>
</reference>
<name>H2AUK6_KAZAF</name>
<evidence type="ECO:0000313" key="13">
    <source>
        <dbReference type="EMBL" id="CCF58056.1"/>
    </source>
</evidence>
<dbReference type="SUPFAM" id="SSF49503">
    <property type="entry name" value="Cupredoxins"/>
    <property type="match status" value="3"/>
</dbReference>
<dbReference type="RefSeq" id="XP_003957191.1">
    <property type="nucleotide sequence ID" value="XM_003957142.1"/>
</dbReference>
<evidence type="ECO:0000256" key="9">
    <source>
        <dbReference type="SAM" id="Phobius"/>
    </source>
</evidence>
<keyword evidence="3" id="KW-0410">Iron transport</keyword>
<dbReference type="STRING" id="1071382.H2AUK6"/>
<comment type="cofactor">
    <cofactor evidence="1">
        <name>Cu cation</name>
        <dbReference type="ChEBI" id="CHEBI:23378"/>
    </cofactor>
</comment>
<dbReference type="GO" id="GO:0051321">
    <property type="term" value="P:meiotic cell cycle"/>
    <property type="evidence" value="ECO:0007669"/>
    <property type="project" value="EnsemblFungi"/>
</dbReference>
<feature type="domain" description="Plastocyanin-like" evidence="11">
    <location>
        <begin position="436"/>
        <end position="562"/>
    </location>
</feature>
<dbReference type="InterPro" id="IPR033138">
    <property type="entry name" value="Cu_oxidase_CS"/>
</dbReference>
<keyword evidence="9" id="KW-0472">Membrane</keyword>
<sequence length="613" mass="70373">MVGYLRRRNDFFLIGFLTTMFSFLVSSAFSRSELIEFEVTSTVSKFGRRIISINDHLEMYGPTITVSSGDTINLSVHNFICSADEVAEMENDIFLKEYCVTGLHFHGLVPIENKNDGIPFVTQPPIGPDETFWYNFTIPLGVCGTFWYHSHSTIQYGDGFRGAFIVKCKLFEDVSHQTMLSLESKNNISSGTLLELHPLYRKLSNSEILEHIITLSDYYNDWNLQIMRTKIMAKGRGTTDPSIDDSLINGSQEENIMTKIDKKVKFLILRVINTGMSGTQVLHMENHTMTVIETDGVIIKPYILDTLTIAVGQRYTIIIRLNERQEQYRLISGCNKMMGYITKNYYFTRKYHRGKSSNVGDKDIINIKELPNFSRNELLHEFIPLHNEMFKLDEKTIKSSLLKEPSKTTYLAYKYRLDPIILKKYGTGMYMVNDKTFDEYLNDPIKLAIDPETSHDIVINSIDHMRHPWHLHGHHFQLVSIGAGGEGSLNKDQKNSAAWEKYDSDINFWNDTKQTPTIRDSINIPGNSFAVLRILPQVQGCWVLHCHVEWHMMKGLGVMFNMTQTNTLDNANPMQTTSAINKNTFLTKLVAITVYTVSISSFLIMAYWRLVQQ</sequence>
<dbReference type="Proteomes" id="UP000005220">
    <property type="component" value="Chromosome 4"/>
</dbReference>
<dbReference type="PANTHER" id="PTHR11709">
    <property type="entry name" value="MULTI-COPPER OXIDASE"/>
    <property type="match status" value="1"/>
</dbReference>
<evidence type="ECO:0000256" key="8">
    <source>
        <dbReference type="ARBA" id="ARBA00023065"/>
    </source>
</evidence>
<dbReference type="AlphaFoldDB" id="H2AUK6"/>
<keyword evidence="7" id="KW-0186">Copper</keyword>
<dbReference type="GO" id="GO:0070193">
    <property type="term" value="P:synaptonemal complex organization"/>
    <property type="evidence" value="ECO:0007669"/>
    <property type="project" value="EnsemblFungi"/>
</dbReference>
<gene>
    <name evidence="13" type="primary">KAFR0D04080</name>
    <name evidence="13" type="ORF">KAFR_0D04080</name>
</gene>
<evidence type="ECO:0000313" key="14">
    <source>
        <dbReference type="Proteomes" id="UP000005220"/>
    </source>
</evidence>
<proteinExistence type="inferred from homology"/>
<evidence type="ECO:0008006" key="15">
    <source>
        <dbReference type="Google" id="ProtNLM"/>
    </source>
</evidence>
<dbReference type="InterPro" id="IPR011706">
    <property type="entry name" value="Cu-oxidase_C"/>
</dbReference>
<keyword evidence="8" id="KW-0813">Transport</keyword>
<dbReference type="HOGENOM" id="CLU_440088_0_0_1"/>
<evidence type="ECO:0000256" key="1">
    <source>
        <dbReference type="ARBA" id="ARBA00001935"/>
    </source>
</evidence>
<evidence type="ECO:0000259" key="10">
    <source>
        <dbReference type="Pfam" id="PF00394"/>
    </source>
</evidence>
<feature type="domain" description="Plastocyanin-like" evidence="12">
    <location>
        <begin position="48"/>
        <end position="167"/>
    </location>
</feature>
<evidence type="ECO:0000256" key="3">
    <source>
        <dbReference type="ARBA" id="ARBA00022496"/>
    </source>
</evidence>
<dbReference type="GeneID" id="13882380"/>
<dbReference type="InterPro" id="IPR044130">
    <property type="entry name" value="CuRO_2_Fet3-like"/>
</dbReference>
<dbReference type="Pfam" id="PF07732">
    <property type="entry name" value="Cu-oxidase_3"/>
    <property type="match status" value="1"/>
</dbReference>
<dbReference type="InParanoid" id="H2AUK6"/>
<dbReference type="eggNOG" id="KOG1263">
    <property type="taxonomic scope" value="Eukaryota"/>
</dbReference>
<feature type="domain" description="Plastocyanin-like" evidence="10">
    <location>
        <begin position="211"/>
        <end position="332"/>
    </location>
</feature>
<dbReference type="OrthoDB" id="2121828at2759"/>
<dbReference type="GO" id="GO:0005507">
    <property type="term" value="F:copper ion binding"/>
    <property type="evidence" value="ECO:0007669"/>
    <property type="project" value="InterPro"/>
</dbReference>
<dbReference type="GO" id="GO:0010106">
    <property type="term" value="P:cellular response to iron ion starvation"/>
    <property type="evidence" value="ECO:0007669"/>
    <property type="project" value="TreeGrafter"/>
</dbReference>
<keyword evidence="9" id="KW-0812">Transmembrane</keyword>
<dbReference type="PANTHER" id="PTHR11709:SF434">
    <property type="entry name" value="IRON TRANSPORT MULTICOPPER OXIDASE FET5-RELATED"/>
    <property type="match status" value="1"/>
</dbReference>
<comment type="similarity">
    <text evidence="2">Belongs to the multicopper oxidase family.</text>
</comment>
<dbReference type="Pfam" id="PF00394">
    <property type="entry name" value="Cu-oxidase"/>
    <property type="match status" value="1"/>
</dbReference>
<dbReference type="FunCoup" id="H2AUK6">
    <property type="interactions" value="25"/>
</dbReference>
<keyword evidence="8" id="KW-0406">Ion transport</keyword>
<dbReference type="GO" id="GO:0004322">
    <property type="term" value="F:ferroxidase activity"/>
    <property type="evidence" value="ECO:0007669"/>
    <property type="project" value="TreeGrafter"/>
</dbReference>
<protein>
    <recommendedName>
        <fullName evidence="15">Multicopper oxidase</fullName>
    </recommendedName>
</protein>
<evidence type="ECO:0000259" key="12">
    <source>
        <dbReference type="Pfam" id="PF07732"/>
    </source>
</evidence>
<dbReference type="InterPro" id="IPR002355">
    <property type="entry name" value="Cu_oxidase_Cu_BS"/>
</dbReference>
<dbReference type="Pfam" id="PF07731">
    <property type="entry name" value="Cu-oxidase_2"/>
    <property type="match status" value="1"/>
</dbReference>
<evidence type="ECO:0000256" key="6">
    <source>
        <dbReference type="ARBA" id="ARBA00023004"/>
    </source>
</evidence>
<keyword evidence="14" id="KW-1185">Reference proteome</keyword>
<keyword evidence="5" id="KW-0560">Oxidoreductase</keyword>
<dbReference type="GO" id="GO:0000329">
    <property type="term" value="C:fungal-type vacuole membrane"/>
    <property type="evidence" value="ECO:0007669"/>
    <property type="project" value="TreeGrafter"/>
</dbReference>
<evidence type="ECO:0000256" key="7">
    <source>
        <dbReference type="ARBA" id="ARBA00023008"/>
    </source>
</evidence>
<dbReference type="Gene3D" id="2.60.40.420">
    <property type="entry name" value="Cupredoxins - blue copper proteins"/>
    <property type="match status" value="3"/>
</dbReference>
<dbReference type="InterPro" id="IPR008972">
    <property type="entry name" value="Cupredoxin"/>
</dbReference>
<evidence type="ECO:0000256" key="2">
    <source>
        <dbReference type="ARBA" id="ARBA00010609"/>
    </source>
</evidence>
<keyword evidence="4" id="KW-0479">Metal-binding</keyword>
<dbReference type="GO" id="GO:0033215">
    <property type="term" value="P:reductive iron assimilation"/>
    <property type="evidence" value="ECO:0007669"/>
    <property type="project" value="TreeGrafter"/>
</dbReference>
<dbReference type="PROSITE" id="PS00080">
    <property type="entry name" value="MULTICOPPER_OXIDASE2"/>
    <property type="match status" value="1"/>
</dbReference>
<evidence type="ECO:0000259" key="11">
    <source>
        <dbReference type="Pfam" id="PF07731"/>
    </source>
</evidence>
<evidence type="ECO:0000256" key="4">
    <source>
        <dbReference type="ARBA" id="ARBA00022723"/>
    </source>
</evidence>
<dbReference type="InterPro" id="IPR011707">
    <property type="entry name" value="Cu-oxidase-like_N"/>
</dbReference>
<dbReference type="CDD" id="cd13877">
    <property type="entry name" value="CuRO_2_Fet3p_like"/>
    <property type="match status" value="1"/>
</dbReference>
<organism evidence="13 14">
    <name type="scientific">Kazachstania africana (strain ATCC 22294 / BCRC 22015 / CBS 2517 / CECT 1963 / NBRC 1671 / NRRL Y-8276)</name>
    <name type="common">Yeast</name>
    <name type="synonym">Kluyveromyces africanus</name>
    <dbReference type="NCBI Taxonomy" id="1071382"/>
    <lineage>
        <taxon>Eukaryota</taxon>
        <taxon>Fungi</taxon>
        <taxon>Dikarya</taxon>
        <taxon>Ascomycota</taxon>
        <taxon>Saccharomycotina</taxon>
        <taxon>Saccharomycetes</taxon>
        <taxon>Saccharomycetales</taxon>
        <taxon>Saccharomycetaceae</taxon>
        <taxon>Kazachstania</taxon>
    </lineage>
</organism>
<keyword evidence="6" id="KW-0408">Iron</keyword>
<dbReference type="EMBL" id="HE650824">
    <property type="protein sequence ID" value="CCF58056.1"/>
    <property type="molecule type" value="Genomic_DNA"/>
</dbReference>
<accession>H2AUK6</accession>
<dbReference type="PROSITE" id="PS00079">
    <property type="entry name" value="MULTICOPPER_OXIDASE1"/>
    <property type="match status" value="1"/>
</dbReference>
<feature type="transmembrane region" description="Helical" evidence="9">
    <location>
        <begin position="585"/>
        <end position="608"/>
    </location>
</feature>
<keyword evidence="9" id="KW-1133">Transmembrane helix</keyword>
<dbReference type="InterPro" id="IPR045087">
    <property type="entry name" value="Cu-oxidase_fam"/>
</dbReference>